<sequence>MANSRKNLQSIWNCASRVAIRLWLAMFKLCDGFESDSTQDLQCGKIEEFFQFSDIGPQNVAIKKKVPIHMESSSLKHGWAAIA</sequence>
<proteinExistence type="predicted"/>
<reference evidence="2" key="1">
    <citation type="submission" date="2020-08" db="EMBL/GenBank/DDBJ databases">
        <title>Multicomponent nature underlies the extraordinary mechanical properties of spider dragline silk.</title>
        <authorList>
            <person name="Kono N."/>
            <person name="Nakamura H."/>
            <person name="Mori M."/>
            <person name="Yoshida Y."/>
            <person name="Ohtoshi R."/>
            <person name="Malay A.D."/>
            <person name="Moran D.A.P."/>
            <person name="Tomita M."/>
            <person name="Numata K."/>
            <person name="Arakawa K."/>
        </authorList>
    </citation>
    <scope>NUCLEOTIDE SEQUENCE</scope>
</reference>
<name>A0A8X6U8V3_NEPPI</name>
<dbReference type="AlphaFoldDB" id="A0A8X6U8V3"/>
<evidence type="ECO:0000313" key="3">
    <source>
        <dbReference type="Proteomes" id="UP000887013"/>
    </source>
</evidence>
<accession>A0A8X6U8V3</accession>
<evidence type="ECO:0000256" key="1">
    <source>
        <dbReference type="SAM" id="SignalP"/>
    </source>
</evidence>
<comment type="caution">
    <text evidence="2">The sequence shown here is derived from an EMBL/GenBank/DDBJ whole genome shotgun (WGS) entry which is preliminary data.</text>
</comment>
<feature type="signal peptide" evidence="1">
    <location>
        <begin position="1"/>
        <end position="32"/>
    </location>
</feature>
<dbReference type="EMBL" id="BMAW01077088">
    <property type="protein sequence ID" value="GFU04560.1"/>
    <property type="molecule type" value="Genomic_DNA"/>
</dbReference>
<protein>
    <submittedName>
        <fullName evidence="2">Uncharacterized protein</fullName>
    </submittedName>
</protein>
<evidence type="ECO:0000313" key="2">
    <source>
        <dbReference type="EMBL" id="GFU04560.1"/>
    </source>
</evidence>
<keyword evidence="1" id="KW-0732">Signal</keyword>
<keyword evidence="3" id="KW-1185">Reference proteome</keyword>
<dbReference type="Proteomes" id="UP000887013">
    <property type="component" value="Unassembled WGS sequence"/>
</dbReference>
<feature type="chain" id="PRO_5036502889" evidence="1">
    <location>
        <begin position="33"/>
        <end position="83"/>
    </location>
</feature>
<organism evidence="2 3">
    <name type="scientific">Nephila pilipes</name>
    <name type="common">Giant wood spider</name>
    <name type="synonym">Nephila maculata</name>
    <dbReference type="NCBI Taxonomy" id="299642"/>
    <lineage>
        <taxon>Eukaryota</taxon>
        <taxon>Metazoa</taxon>
        <taxon>Ecdysozoa</taxon>
        <taxon>Arthropoda</taxon>
        <taxon>Chelicerata</taxon>
        <taxon>Arachnida</taxon>
        <taxon>Araneae</taxon>
        <taxon>Araneomorphae</taxon>
        <taxon>Entelegynae</taxon>
        <taxon>Araneoidea</taxon>
        <taxon>Nephilidae</taxon>
        <taxon>Nephila</taxon>
    </lineage>
</organism>
<gene>
    <name evidence="2" type="ORF">NPIL_443611</name>
</gene>